<evidence type="ECO:0000256" key="2">
    <source>
        <dbReference type="ARBA" id="ARBA00007441"/>
    </source>
</evidence>
<dbReference type="Gene3D" id="3.90.1150.10">
    <property type="entry name" value="Aspartate Aminotransferase, domain 1"/>
    <property type="match status" value="1"/>
</dbReference>
<proteinExistence type="inferred from homology"/>
<dbReference type="GO" id="GO:0005829">
    <property type="term" value="C:cytosol"/>
    <property type="evidence" value="ECO:0007669"/>
    <property type="project" value="TreeGrafter"/>
</dbReference>
<keyword evidence="5 8" id="KW-0808">Transferase</keyword>
<dbReference type="PRINTS" id="PR00799">
    <property type="entry name" value="TRANSAMINASE"/>
</dbReference>
<keyword evidence="4" id="KW-0032">Aminotransferase</keyword>
<dbReference type="Proteomes" id="UP000275078">
    <property type="component" value="Unassembled WGS sequence"/>
</dbReference>
<organism evidence="8 9">
    <name type="scientific">Ascobolus immersus RN42</name>
    <dbReference type="NCBI Taxonomy" id="1160509"/>
    <lineage>
        <taxon>Eukaryota</taxon>
        <taxon>Fungi</taxon>
        <taxon>Dikarya</taxon>
        <taxon>Ascomycota</taxon>
        <taxon>Pezizomycotina</taxon>
        <taxon>Pezizomycetes</taxon>
        <taxon>Pezizales</taxon>
        <taxon>Ascobolaceae</taxon>
        <taxon>Ascobolus</taxon>
    </lineage>
</organism>
<keyword evidence="9" id="KW-1185">Reference proteome</keyword>
<comment type="similarity">
    <text evidence="2">Belongs to the class-I pyridoxal-phosphate-dependent aminotransferase family.</text>
</comment>
<evidence type="ECO:0000256" key="3">
    <source>
        <dbReference type="ARBA" id="ARBA00011738"/>
    </source>
</evidence>
<name>A0A3N4HKD3_ASCIM</name>
<protein>
    <submittedName>
        <fullName evidence="8">PLP-dependent transferase</fullName>
    </submittedName>
</protein>
<accession>A0A3N4HKD3</accession>
<dbReference type="AlphaFoldDB" id="A0A3N4HKD3"/>
<dbReference type="STRING" id="1160509.A0A3N4HKD3"/>
<reference evidence="8 9" key="1">
    <citation type="journal article" date="2018" name="Nat. Ecol. Evol.">
        <title>Pezizomycetes genomes reveal the molecular basis of ectomycorrhizal truffle lifestyle.</title>
        <authorList>
            <person name="Murat C."/>
            <person name="Payen T."/>
            <person name="Noel B."/>
            <person name="Kuo A."/>
            <person name="Morin E."/>
            <person name="Chen J."/>
            <person name="Kohler A."/>
            <person name="Krizsan K."/>
            <person name="Balestrini R."/>
            <person name="Da Silva C."/>
            <person name="Montanini B."/>
            <person name="Hainaut M."/>
            <person name="Levati E."/>
            <person name="Barry K.W."/>
            <person name="Belfiori B."/>
            <person name="Cichocki N."/>
            <person name="Clum A."/>
            <person name="Dockter R.B."/>
            <person name="Fauchery L."/>
            <person name="Guy J."/>
            <person name="Iotti M."/>
            <person name="Le Tacon F."/>
            <person name="Lindquist E.A."/>
            <person name="Lipzen A."/>
            <person name="Malagnac F."/>
            <person name="Mello A."/>
            <person name="Molinier V."/>
            <person name="Miyauchi S."/>
            <person name="Poulain J."/>
            <person name="Riccioni C."/>
            <person name="Rubini A."/>
            <person name="Sitrit Y."/>
            <person name="Splivallo R."/>
            <person name="Traeger S."/>
            <person name="Wang M."/>
            <person name="Zifcakova L."/>
            <person name="Wipf D."/>
            <person name="Zambonelli A."/>
            <person name="Paolocci F."/>
            <person name="Nowrousian M."/>
            <person name="Ottonello S."/>
            <person name="Baldrian P."/>
            <person name="Spatafora J.W."/>
            <person name="Henrissat B."/>
            <person name="Nagy L.G."/>
            <person name="Aury J.M."/>
            <person name="Wincker P."/>
            <person name="Grigoriev I.V."/>
            <person name="Bonfante P."/>
            <person name="Martin F.M."/>
        </authorList>
    </citation>
    <scope>NUCLEOTIDE SEQUENCE [LARGE SCALE GENOMIC DNA]</scope>
    <source>
        <strain evidence="8 9">RN42</strain>
    </source>
</reference>
<evidence type="ECO:0000256" key="5">
    <source>
        <dbReference type="ARBA" id="ARBA00022679"/>
    </source>
</evidence>
<sequence length="427" mass="47280">MASSVNSNGQVHPFANISDITLESTNHLKTLYANDASPTKVNLMVGVYRTPEGKPYLFPSVQAAKQRIFADNSWNFEYPSLQIGSKSFRQEGIRGIFGEGWDDRVIATQTNGASGAVHWAGVFLKEHYGPWKDRPDTEKKIYIPEQTWINHHHTFHHLHITTSTLPYLSTTTTPGIAPLDFSAFHTAISNLPPQSVILLQPIAHNPTGLVPTASQWTTLLRTIKKLGHFIIWDVAYPGFSSGNIFDDLAVVREYAEAEVPMVVCWTYGKCMGVYSERVGLLLIPMPAGASKEMRVRIEKQVKGIVRAETGALGGFGGRLVETVLADAGLKKQWEGELRTVAGELVRRREKLGASLERLGAKGDWKGLVEGRGFFALLNLTEVQVAMLREKWSVYVLESGRLSIAGLNDGNVEYVARAIHDVLENTRT</sequence>
<dbReference type="InterPro" id="IPR015422">
    <property type="entry name" value="PyrdxlP-dep_Trfase_small"/>
</dbReference>
<evidence type="ECO:0000259" key="7">
    <source>
        <dbReference type="Pfam" id="PF00155"/>
    </source>
</evidence>
<comment type="subunit">
    <text evidence="3">Homodimer.</text>
</comment>
<dbReference type="GO" id="GO:0030170">
    <property type="term" value="F:pyridoxal phosphate binding"/>
    <property type="evidence" value="ECO:0007669"/>
    <property type="project" value="InterPro"/>
</dbReference>
<dbReference type="InterPro" id="IPR015424">
    <property type="entry name" value="PyrdxlP-dep_Trfase"/>
</dbReference>
<dbReference type="EMBL" id="ML119855">
    <property type="protein sequence ID" value="RPA72601.1"/>
    <property type="molecule type" value="Genomic_DNA"/>
</dbReference>
<dbReference type="GO" id="GO:0006532">
    <property type="term" value="P:aspartate biosynthetic process"/>
    <property type="evidence" value="ECO:0007669"/>
    <property type="project" value="TreeGrafter"/>
</dbReference>
<dbReference type="PANTHER" id="PTHR11879:SF55">
    <property type="entry name" value="GLUTAMATE OXALOACETATE TRANSAMINASE 1, ISOFORM B"/>
    <property type="match status" value="1"/>
</dbReference>
<dbReference type="Gene3D" id="3.40.640.10">
    <property type="entry name" value="Type I PLP-dependent aspartate aminotransferase-like (Major domain)"/>
    <property type="match status" value="1"/>
</dbReference>
<evidence type="ECO:0000256" key="1">
    <source>
        <dbReference type="ARBA" id="ARBA00001933"/>
    </source>
</evidence>
<dbReference type="InterPro" id="IPR000796">
    <property type="entry name" value="Asp_trans"/>
</dbReference>
<dbReference type="OrthoDB" id="6752799at2759"/>
<comment type="cofactor">
    <cofactor evidence="1">
        <name>pyridoxal 5'-phosphate</name>
        <dbReference type="ChEBI" id="CHEBI:597326"/>
    </cofactor>
</comment>
<evidence type="ECO:0000313" key="8">
    <source>
        <dbReference type="EMBL" id="RPA72601.1"/>
    </source>
</evidence>
<dbReference type="SUPFAM" id="SSF53383">
    <property type="entry name" value="PLP-dependent transferases"/>
    <property type="match status" value="1"/>
</dbReference>
<feature type="domain" description="Aminotransferase class I/classII large" evidence="7">
    <location>
        <begin position="39"/>
        <end position="418"/>
    </location>
</feature>
<dbReference type="PANTHER" id="PTHR11879">
    <property type="entry name" value="ASPARTATE AMINOTRANSFERASE"/>
    <property type="match status" value="1"/>
</dbReference>
<dbReference type="GO" id="GO:0004069">
    <property type="term" value="F:L-aspartate:2-oxoglutarate aminotransferase activity"/>
    <property type="evidence" value="ECO:0007669"/>
    <property type="project" value="TreeGrafter"/>
</dbReference>
<evidence type="ECO:0000256" key="4">
    <source>
        <dbReference type="ARBA" id="ARBA00022576"/>
    </source>
</evidence>
<dbReference type="InterPro" id="IPR015421">
    <property type="entry name" value="PyrdxlP-dep_Trfase_major"/>
</dbReference>
<evidence type="ECO:0000313" key="9">
    <source>
        <dbReference type="Proteomes" id="UP000275078"/>
    </source>
</evidence>
<dbReference type="Pfam" id="PF00155">
    <property type="entry name" value="Aminotran_1_2"/>
    <property type="match status" value="1"/>
</dbReference>
<keyword evidence="6" id="KW-0663">Pyridoxal phosphate</keyword>
<evidence type="ECO:0000256" key="6">
    <source>
        <dbReference type="ARBA" id="ARBA00022898"/>
    </source>
</evidence>
<dbReference type="InterPro" id="IPR004839">
    <property type="entry name" value="Aminotransferase_I/II_large"/>
</dbReference>
<gene>
    <name evidence="8" type="ORF">BJ508DRAFT_419411</name>
</gene>